<dbReference type="Proteomes" id="UP000469949">
    <property type="component" value="Unassembled WGS sequence"/>
</dbReference>
<proteinExistence type="predicted"/>
<organism evidence="1 2">
    <name type="scientific">Methylorubrum populi</name>
    <dbReference type="NCBI Taxonomy" id="223967"/>
    <lineage>
        <taxon>Bacteria</taxon>
        <taxon>Pseudomonadati</taxon>
        <taxon>Pseudomonadota</taxon>
        <taxon>Alphaproteobacteria</taxon>
        <taxon>Hyphomicrobiales</taxon>
        <taxon>Methylobacteriaceae</taxon>
        <taxon>Methylorubrum</taxon>
    </lineage>
</organism>
<evidence type="ECO:0000313" key="2">
    <source>
        <dbReference type="Proteomes" id="UP000469949"/>
    </source>
</evidence>
<reference evidence="1 2" key="1">
    <citation type="submission" date="2019-10" db="EMBL/GenBank/DDBJ databases">
        <title>Draft Genome Sequence of the Caffeine Degrading Methylotroph Methylorubrum populi PINKEL.</title>
        <authorList>
            <person name="Dawson S.C."/>
            <person name="Zhang X."/>
            <person name="Wright M.E."/>
            <person name="Sharma G."/>
            <person name="Langner J.T."/>
            <person name="Ditty J.L."/>
            <person name="Subuyuj G.A."/>
        </authorList>
    </citation>
    <scope>NUCLEOTIDE SEQUENCE [LARGE SCALE GENOMIC DNA]</scope>
    <source>
        <strain evidence="1 2">Pinkel</strain>
    </source>
</reference>
<dbReference type="EMBL" id="WEKV01000018">
    <property type="protein sequence ID" value="KAB7782847.1"/>
    <property type="molecule type" value="Genomic_DNA"/>
</dbReference>
<protein>
    <submittedName>
        <fullName evidence="1">Uncharacterized protein</fullName>
    </submittedName>
</protein>
<comment type="caution">
    <text evidence="1">The sequence shown here is derived from an EMBL/GenBank/DDBJ whole genome shotgun (WGS) entry which is preliminary data.</text>
</comment>
<evidence type="ECO:0000313" key="1">
    <source>
        <dbReference type="EMBL" id="KAB7782847.1"/>
    </source>
</evidence>
<dbReference type="AlphaFoldDB" id="A0A833MV35"/>
<gene>
    <name evidence="1" type="ORF">F8B43_4141</name>
</gene>
<accession>A0A833MV35</accession>
<name>A0A833MV35_9HYPH</name>
<sequence length="56" mass="6471">MSRPERRGDVRARDDSTARVSVLCPIGHGNIRRDAMPHHHLFRRFVIPRQVWPSGA</sequence>